<evidence type="ECO:0000313" key="2">
    <source>
        <dbReference type="Proteomes" id="UP000013827"/>
    </source>
</evidence>
<evidence type="ECO:0000313" key="1">
    <source>
        <dbReference type="EnsemblProtists" id="EOD05627"/>
    </source>
</evidence>
<dbReference type="KEGG" id="ehx:EMIHUDRAFT_453660"/>
<accession>A0A0D3I2Z2</accession>
<dbReference type="RefSeq" id="XP_005758056.1">
    <property type="nucleotide sequence ID" value="XM_005757999.1"/>
</dbReference>
<reference evidence="1" key="2">
    <citation type="submission" date="2024-10" db="UniProtKB">
        <authorList>
            <consortium name="EnsemblProtists"/>
        </authorList>
    </citation>
    <scope>IDENTIFICATION</scope>
</reference>
<dbReference type="AlphaFoldDB" id="A0A0D3I2Z2"/>
<keyword evidence="2" id="KW-1185">Reference proteome</keyword>
<dbReference type="GeneID" id="17251790"/>
<sequence>MLRRALAAPGGASLGCEHGVWLRALLRERALVRAAREHEPLGVALLRLEALVSPAALLTEHGVACLADAVCALLQGRPPDHLLRLISGRPPDHLLRVDAELEPAQVGRQPSEYDEQRAIREAVVAHRHPLLASLRQLVRAAAGKQGALLLFGGKCLRWAELLWLLEAAASLAYCLLWHLSKGGAAARARWSERLAGCADKLEQLVRLLSRTATRAVALRLATLCVSLVDLLPAQAAREHALLPPLVEPLKHAPAAAAALTLLEGVCDCRVSLSPAEEIAAQEPELPDSALLAPLVSTLASLSGAAAAEREPVATILRTLWVELGASIEDALTVH</sequence>
<name>A0A0D3I2Z2_EMIH1</name>
<dbReference type="Proteomes" id="UP000013827">
    <property type="component" value="Unassembled WGS sequence"/>
</dbReference>
<dbReference type="EnsemblProtists" id="EOD05627">
    <property type="protein sequence ID" value="EOD05627"/>
    <property type="gene ID" value="EMIHUDRAFT_453660"/>
</dbReference>
<protein>
    <submittedName>
        <fullName evidence="1">Uncharacterized protein</fullName>
    </submittedName>
</protein>
<proteinExistence type="predicted"/>
<organism evidence="1 2">
    <name type="scientific">Emiliania huxleyi (strain CCMP1516)</name>
    <dbReference type="NCBI Taxonomy" id="280463"/>
    <lineage>
        <taxon>Eukaryota</taxon>
        <taxon>Haptista</taxon>
        <taxon>Haptophyta</taxon>
        <taxon>Prymnesiophyceae</taxon>
        <taxon>Isochrysidales</taxon>
        <taxon>Noelaerhabdaceae</taxon>
        <taxon>Emiliania</taxon>
    </lineage>
</organism>
<reference evidence="2" key="1">
    <citation type="journal article" date="2013" name="Nature">
        <title>Pan genome of the phytoplankton Emiliania underpins its global distribution.</title>
        <authorList>
            <person name="Read B.A."/>
            <person name="Kegel J."/>
            <person name="Klute M.J."/>
            <person name="Kuo A."/>
            <person name="Lefebvre S.C."/>
            <person name="Maumus F."/>
            <person name="Mayer C."/>
            <person name="Miller J."/>
            <person name="Monier A."/>
            <person name="Salamov A."/>
            <person name="Young J."/>
            <person name="Aguilar M."/>
            <person name="Claverie J.M."/>
            <person name="Frickenhaus S."/>
            <person name="Gonzalez K."/>
            <person name="Herman E.K."/>
            <person name="Lin Y.C."/>
            <person name="Napier J."/>
            <person name="Ogata H."/>
            <person name="Sarno A.F."/>
            <person name="Shmutz J."/>
            <person name="Schroeder D."/>
            <person name="de Vargas C."/>
            <person name="Verret F."/>
            <person name="von Dassow P."/>
            <person name="Valentin K."/>
            <person name="Van de Peer Y."/>
            <person name="Wheeler G."/>
            <person name="Dacks J.B."/>
            <person name="Delwiche C.F."/>
            <person name="Dyhrman S.T."/>
            <person name="Glockner G."/>
            <person name="John U."/>
            <person name="Richards T."/>
            <person name="Worden A.Z."/>
            <person name="Zhang X."/>
            <person name="Grigoriev I.V."/>
            <person name="Allen A.E."/>
            <person name="Bidle K."/>
            <person name="Borodovsky M."/>
            <person name="Bowler C."/>
            <person name="Brownlee C."/>
            <person name="Cock J.M."/>
            <person name="Elias M."/>
            <person name="Gladyshev V.N."/>
            <person name="Groth M."/>
            <person name="Guda C."/>
            <person name="Hadaegh A."/>
            <person name="Iglesias-Rodriguez M.D."/>
            <person name="Jenkins J."/>
            <person name="Jones B.M."/>
            <person name="Lawson T."/>
            <person name="Leese F."/>
            <person name="Lindquist E."/>
            <person name="Lobanov A."/>
            <person name="Lomsadze A."/>
            <person name="Malik S.B."/>
            <person name="Marsh M.E."/>
            <person name="Mackinder L."/>
            <person name="Mock T."/>
            <person name="Mueller-Roeber B."/>
            <person name="Pagarete A."/>
            <person name="Parker M."/>
            <person name="Probert I."/>
            <person name="Quesneville H."/>
            <person name="Raines C."/>
            <person name="Rensing S.A."/>
            <person name="Riano-Pachon D.M."/>
            <person name="Richier S."/>
            <person name="Rokitta S."/>
            <person name="Shiraiwa Y."/>
            <person name="Soanes D.M."/>
            <person name="van der Giezen M."/>
            <person name="Wahlund T.M."/>
            <person name="Williams B."/>
            <person name="Wilson W."/>
            <person name="Wolfe G."/>
            <person name="Wurch L.L."/>
        </authorList>
    </citation>
    <scope>NUCLEOTIDE SEQUENCE</scope>
</reference>
<dbReference type="PaxDb" id="2903-EOD05627"/>
<dbReference type="HOGENOM" id="CLU_832710_0_0_1"/>
<dbReference type="PROSITE" id="PS51257">
    <property type="entry name" value="PROKAR_LIPOPROTEIN"/>
    <property type="match status" value="1"/>
</dbReference>